<dbReference type="InterPro" id="IPR011042">
    <property type="entry name" value="6-blade_b-propeller_TolB-like"/>
</dbReference>
<dbReference type="PANTHER" id="PTHR42060">
    <property type="entry name" value="NHL REPEAT-CONTAINING PROTEIN-RELATED"/>
    <property type="match status" value="1"/>
</dbReference>
<dbReference type="InterPro" id="IPR052998">
    <property type="entry name" value="Hetero-Diels-Alderase-like"/>
</dbReference>
<evidence type="ECO:0000313" key="2">
    <source>
        <dbReference type="Proteomes" id="UP001521222"/>
    </source>
</evidence>
<protein>
    <recommendedName>
        <fullName evidence="3">Six-bladed beta-propeller-like protein</fullName>
    </recommendedName>
</protein>
<gene>
    <name evidence="1" type="ORF">SLS59_005696</name>
</gene>
<dbReference type="SUPFAM" id="SSF63829">
    <property type="entry name" value="Calcium-dependent phosphotriesterase"/>
    <property type="match status" value="1"/>
</dbReference>
<organism evidence="1 2">
    <name type="scientific">Nothophoma quercina</name>
    <dbReference type="NCBI Taxonomy" id="749835"/>
    <lineage>
        <taxon>Eukaryota</taxon>
        <taxon>Fungi</taxon>
        <taxon>Dikarya</taxon>
        <taxon>Ascomycota</taxon>
        <taxon>Pezizomycotina</taxon>
        <taxon>Dothideomycetes</taxon>
        <taxon>Pleosporomycetidae</taxon>
        <taxon>Pleosporales</taxon>
        <taxon>Pleosporineae</taxon>
        <taxon>Didymellaceae</taxon>
        <taxon>Nothophoma</taxon>
    </lineage>
</organism>
<accession>A0ABR3R9D4</accession>
<dbReference type="Gene3D" id="2.120.10.30">
    <property type="entry name" value="TolB, C-terminal domain"/>
    <property type="match status" value="1"/>
</dbReference>
<dbReference type="Proteomes" id="UP001521222">
    <property type="component" value="Unassembled WGS sequence"/>
</dbReference>
<sequence length="336" mass="35573">MGRNTYPTRNAALKLDTMNALLTSVLAAATSFLFASTHASHVRTVHEFSNPTWLENIAAMRNGSLLVTVIGRAEVHVVNPLVTPSTTSLVASIPDVNGVFGITKLTDDIFAVAAGNYTAANAPVEGSFSIWSINVSQRYQLARINKIADTPSVGMVNGLATLNEDTLLLADSWKGIIASLDTKTGKSQVWFEDASTASNFSAAGLPLGVNGIKVYKEWVYYTNTVLSSLYRVRFDRRTGKPNGEVETLAQGNAIGAPDDFAVLEDCGVLLGRPLSDELVRVGTDGKVEVVAKAEGVTAVATGRTRKGKKVTYLSSMGGFNADGTVMGGGKVLVVEV</sequence>
<proteinExistence type="predicted"/>
<comment type="caution">
    <text evidence="1">The sequence shown here is derived from an EMBL/GenBank/DDBJ whole genome shotgun (WGS) entry which is preliminary data.</text>
</comment>
<evidence type="ECO:0008006" key="3">
    <source>
        <dbReference type="Google" id="ProtNLM"/>
    </source>
</evidence>
<name>A0ABR3R9D4_9PLEO</name>
<dbReference type="EMBL" id="JAKIXB020000017">
    <property type="protein sequence ID" value="KAL1601028.1"/>
    <property type="molecule type" value="Genomic_DNA"/>
</dbReference>
<dbReference type="PANTHER" id="PTHR42060:SF3">
    <property type="entry name" value="SMP-30_GLUCONOLACTONASE_LRE-LIKE REGION DOMAIN-CONTAINING PROTEIN"/>
    <property type="match status" value="1"/>
</dbReference>
<evidence type="ECO:0000313" key="1">
    <source>
        <dbReference type="EMBL" id="KAL1601028.1"/>
    </source>
</evidence>
<keyword evidence="2" id="KW-1185">Reference proteome</keyword>
<reference evidence="1 2" key="1">
    <citation type="submission" date="2024-02" db="EMBL/GenBank/DDBJ databases">
        <title>De novo assembly and annotation of 12 fungi associated with fruit tree decline syndrome in Ontario, Canada.</title>
        <authorList>
            <person name="Sulman M."/>
            <person name="Ellouze W."/>
            <person name="Ilyukhin E."/>
        </authorList>
    </citation>
    <scope>NUCLEOTIDE SEQUENCE [LARGE SCALE GENOMIC DNA]</scope>
    <source>
        <strain evidence="1 2">M97-236</strain>
    </source>
</reference>